<dbReference type="AlphaFoldDB" id="A0A5N6TGA7"/>
<name>A0A5N6TGA7_ASPAV</name>
<evidence type="ECO:0000256" key="1">
    <source>
        <dbReference type="ARBA" id="ARBA00022603"/>
    </source>
</evidence>
<dbReference type="GO" id="GO:0046983">
    <property type="term" value="F:protein dimerization activity"/>
    <property type="evidence" value="ECO:0007669"/>
    <property type="project" value="InterPro"/>
</dbReference>
<dbReference type="Gene3D" id="1.10.10.10">
    <property type="entry name" value="Winged helix-like DNA-binding domain superfamily/Winged helix DNA-binding domain"/>
    <property type="match status" value="1"/>
</dbReference>
<dbReference type="InterPro" id="IPR016461">
    <property type="entry name" value="COMT-like"/>
</dbReference>
<dbReference type="GO" id="GO:0008171">
    <property type="term" value="F:O-methyltransferase activity"/>
    <property type="evidence" value="ECO:0007669"/>
    <property type="project" value="InterPro"/>
</dbReference>
<keyword evidence="3" id="KW-0949">S-adenosyl-L-methionine</keyword>
<proteinExistence type="predicted"/>
<dbReference type="SUPFAM" id="SSF53335">
    <property type="entry name" value="S-adenosyl-L-methionine-dependent methyltransferases"/>
    <property type="match status" value="1"/>
</dbReference>
<gene>
    <name evidence="6" type="ORF">BDV25DRAFT_170796</name>
</gene>
<evidence type="ECO:0000259" key="5">
    <source>
        <dbReference type="Pfam" id="PF08100"/>
    </source>
</evidence>
<dbReference type="InterPro" id="IPR036390">
    <property type="entry name" value="WH_DNA-bd_sf"/>
</dbReference>
<feature type="domain" description="O-methyltransferase dimerisation" evidence="5">
    <location>
        <begin position="90"/>
        <end position="154"/>
    </location>
</feature>
<evidence type="ECO:0000256" key="2">
    <source>
        <dbReference type="ARBA" id="ARBA00022679"/>
    </source>
</evidence>
<dbReference type="PROSITE" id="PS51683">
    <property type="entry name" value="SAM_OMT_II"/>
    <property type="match status" value="1"/>
</dbReference>
<sequence length="422" mass="47146">MSQIDNVASDGHSEGHRKLKNAYEIALLPVGVNKIADLVNKVIPESKSSPLENMNARWRLRDAARSLANALETPREAIVRQCWSEPTIYAAIEVAIDLGIFALLARCARPMSDAEIASATETNPVLLARILKHLAATGIIGETGPDEYCSTSLSVQKNIATFSQSCNSRWFFPGIYALPTFLKETKYGDPSDTSKSAFKRGLETDRHLFELVRQNPLLAKQFSHLMSVYRRGKPDWMDKGFYPVRERLTEGVDIKGDDVLLVDVGGNTGNDLCQFKRKWPDVPGRLILQDLPEVVDAVKGLPASIEPMAYDFFTVQPVQGARAYYMHFIFHDWPDEICREILSNIIPAMTPGYSKILINEHIVPSTGAYCETTSLDMIMMTLGSRERTEDHWIKLLTSVGLKIVEIWSAQKGVESLIECELA</sequence>
<dbReference type="PANTHER" id="PTHR43712:SF1">
    <property type="entry name" value="HYPOTHETICAL O-METHYLTRANSFERASE (EUROFUNG)-RELATED"/>
    <property type="match status" value="1"/>
</dbReference>
<dbReference type="InterPro" id="IPR029063">
    <property type="entry name" value="SAM-dependent_MTases_sf"/>
</dbReference>
<dbReference type="Proteomes" id="UP000325780">
    <property type="component" value="Unassembled WGS sequence"/>
</dbReference>
<reference evidence="6 7" key="1">
    <citation type="submission" date="2019-04" db="EMBL/GenBank/DDBJ databases">
        <title>Friends and foes A comparative genomics study of 23 Aspergillus species from section Flavi.</title>
        <authorList>
            <consortium name="DOE Joint Genome Institute"/>
            <person name="Kjaerbolling I."/>
            <person name="Vesth T."/>
            <person name="Frisvad J.C."/>
            <person name="Nybo J.L."/>
            <person name="Theobald S."/>
            <person name="Kildgaard S."/>
            <person name="Isbrandt T."/>
            <person name="Kuo A."/>
            <person name="Sato A."/>
            <person name="Lyhne E.K."/>
            <person name="Kogle M.E."/>
            <person name="Wiebenga A."/>
            <person name="Kun R.S."/>
            <person name="Lubbers R.J."/>
            <person name="Makela M.R."/>
            <person name="Barry K."/>
            <person name="Chovatia M."/>
            <person name="Clum A."/>
            <person name="Daum C."/>
            <person name="Haridas S."/>
            <person name="He G."/>
            <person name="LaButti K."/>
            <person name="Lipzen A."/>
            <person name="Mondo S."/>
            <person name="Riley R."/>
            <person name="Salamov A."/>
            <person name="Simmons B.A."/>
            <person name="Magnuson J.K."/>
            <person name="Henrissat B."/>
            <person name="Mortensen U.H."/>
            <person name="Larsen T.O."/>
            <person name="Devries R.P."/>
            <person name="Grigoriev I.V."/>
            <person name="Machida M."/>
            <person name="Baker S.E."/>
            <person name="Andersen M.R."/>
        </authorList>
    </citation>
    <scope>NUCLEOTIDE SEQUENCE [LARGE SCALE GENOMIC DNA]</scope>
    <source>
        <strain evidence="6 7">IBT 18842</strain>
    </source>
</reference>
<evidence type="ECO:0000256" key="3">
    <source>
        <dbReference type="ARBA" id="ARBA00022691"/>
    </source>
</evidence>
<dbReference type="Pfam" id="PF00891">
    <property type="entry name" value="Methyltransf_2"/>
    <property type="match status" value="1"/>
</dbReference>
<keyword evidence="1 6" id="KW-0489">Methyltransferase</keyword>
<keyword evidence="7" id="KW-1185">Reference proteome</keyword>
<dbReference type="InterPro" id="IPR036388">
    <property type="entry name" value="WH-like_DNA-bd_sf"/>
</dbReference>
<accession>A0A5N6TGA7</accession>
<dbReference type="GO" id="GO:0032259">
    <property type="term" value="P:methylation"/>
    <property type="evidence" value="ECO:0007669"/>
    <property type="project" value="UniProtKB-KW"/>
</dbReference>
<keyword evidence="2 6" id="KW-0808">Transferase</keyword>
<evidence type="ECO:0000259" key="4">
    <source>
        <dbReference type="Pfam" id="PF00891"/>
    </source>
</evidence>
<dbReference type="GO" id="GO:0044550">
    <property type="term" value="P:secondary metabolite biosynthetic process"/>
    <property type="evidence" value="ECO:0007669"/>
    <property type="project" value="UniProtKB-ARBA"/>
</dbReference>
<dbReference type="InterPro" id="IPR012967">
    <property type="entry name" value="COMT_dimerisation"/>
</dbReference>
<feature type="domain" description="O-methyltransferase C-terminal" evidence="4">
    <location>
        <begin position="260"/>
        <end position="401"/>
    </location>
</feature>
<protein>
    <submittedName>
        <fullName evidence="6">S-adenosyl-L-methionine-dependent methyltransferase</fullName>
    </submittedName>
</protein>
<dbReference type="SUPFAM" id="SSF46785">
    <property type="entry name" value="Winged helix' DNA-binding domain"/>
    <property type="match status" value="1"/>
</dbReference>
<dbReference type="EMBL" id="ML742383">
    <property type="protein sequence ID" value="KAE8145131.1"/>
    <property type="molecule type" value="Genomic_DNA"/>
</dbReference>
<dbReference type="Pfam" id="PF08100">
    <property type="entry name" value="Dimerisation"/>
    <property type="match status" value="1"/>
</dbReference>
<dbReference type="Gene3D" id="3.40.50.150">
    <property type="entry name" value="Vaccinia Virus protein VP39"/>
    <property type="match status" value="1"/>
</dbReference>
<dbReference type="OrthoDB" id="1535081at2759"/>
<dbReference type="InterPro" id="IPR001077">
    <property type="entry name" value="COMT_C"/>
</dbReference>
<dbReference type="PANTHER" id="PTHR43712">
    <property type="entry name" value="PUTATIVE (AFU_ORTHOLOGUE AFUA_4G14580)-RELATED"/>
    <property type="match status" value="1"/>
</dbReference>
<evidence type="ECO:0000313" key="7">
    <source>
        <dbReference type="Proteomes" id="UP000325780"/>
    </source>
</evidence>
<evidence type="ECO:0000313" key="6">
    <source>
        <dbReference type="EMBL" id="KAE8145131.1"/>
    </source>
</evidence>
<organism evidence="6 7">
    <name type="scientific">Aspergillus avenaceus</name>
    <dbReference type="NCBI Taxonomy" id="36643"/>
    <lineage>
        <taxon>Eukaryota</taxon>
        <taxon>Fungi</taxon>
        <taxon>Dikarya</taxon>
        <taxon>Ascomycota</taxon>
        <taxon>Pezizomycotina</taxon>
        <taxon>Eurotiomycetes</taxon>
        <taxon>Eurotiomycetidae</taxon>
        <taxon>Eurotiales</taxon>
        <taxon>Aspergillaceae</taxon>
        <taxon>Aspergillus</taxon>
        <taxon>Aspergillus subgen. Circumdati</taxon>
    </lineage>
</organism>